<keyword evidence="2" id="KW-0238">DNA-binding</keyword>
<dbReference type="InterPro" id="IPR009057">
    <property type="entry name" value="Homeodomain-like_sf"/>
</dbReference>
<organism evidence="5 6">
    <name type="scientific">Acidisarcina polymorpha</name>
    <dbReference type="NCBI Taxonomy" id="2211140"/>
    <lineage>
        <taxon>Bacteria</taxon>
        <taxon>Pseudomonadati</taxon>
        <taxon>Acidobacteriota</taxon>
        <taxon>Terriglobia</taxon>
        <taxon>Terriglobales</taxon>
        <taxon>Acidobacteriaceae</taxon>
        <taxon>Acidisarcina</taxon>
    </lineage>
</organism>
<dbReference type="SMART" id="SM00342">
    <property type="entry name" value="HTH_ARAC"/>
    <property type="match status" value="1"/>
</dbReference>
<dbReference type="GO" id="GO:0043565">
    <property type="term" value="F:sequence-specific DNA binding"/>
    <property type="evidence" value="ECO:0007669"/>
    <property type="project" value="InterPro"/>
</dbReference>
<gene>
    <name evidence="5" type="ORF">ACPOL_2873</name>
</gene>
<dbReference type="PROSITE" id="PS01124">
    <property type="entry name" value="HTH_ARAC_FAMILY_2"/>
    <property type="match status" value="1"/>
</dbReference>
<dbReference type="Gene3D" id="1.10.10.60">
    <property type="entry name" value="Homeodomain-like"/>
    <property type="match status" value="1"/>
</dbReference>
<dbReference type="AlphaFoldDB" id="A0A2Z5G0E2"/>
<keyword evidence="3" id="KW-0804">Transcription</keyword>
<evidence type="ECO:0000256" key="2">
    <source>
        <dbReference type="ARBA" id="ARBA00023125"/>
    </source>
</evidence>
<dbReference type="GO" id="GO:0003700">
    <property type="term" value="F:DNA-binding transcription factor activity"/>
    <property type="evidence" value="ECO:0007669"/>
    <property type="project" value="InterPro"/>
</dbReference>
<dbReference type="Proteomes" id="UP000253606">
    <property type="component" value="Chromosome"/>
</dbReference>
<accession>A0A2Z5G0E2</accession>
<evidence type="ECO:0000256" key="1">
    <source>
        <dbReference type="ARBA" id="ARBA00023015"/>
    </source>
</evidence>
<feature type="domain" description="HTH araC/xylS-type" evidence="4">
    <location>
        <begin position="117"/>
        <end position="215"/>
    </location>
</feature>
<protein>
    <submittedName>
        <fullName evidence="5">Transcriptional regulator, AraC family</fullName>
    </submittedName>
</protein>
<keyword evidence="6" id="KW-1185">Reference proteome</keyword>
<dbReference type="SUPFAM" id="SSF46689">
    <property type="entry name" value="Homeodomain-like"/>
    <property type="match status" value="2"/>
</dbReference>
<dbReference type="InterPro" id="IPR018060">
    <property type="entry name" value="HTH_AraC"/>
</dbReference>
<dbReference type="InterPro" id="IPR050204">
    <property type="entry name" value="AraC_XylS_family_regulators"/>
</dbReference>
<reference evidence="5 6" key="1">
    <citation type="journal article" date="2018" name="Front. Microbiol.">
        <title>Hydrolytic Capabilities as a Key to Environmental Success: Chitinolytic and Cellulolytic Acidobacteria From Acidic Sub-arctic Soils and Boreal Peatlands.</title>
        <authorList>
            <person name="Belova S.E."/>
            <person name="Ravin N.V."/>
            <person name="Pankratov T.A."/>
            <person name="Rakitin A.L."/>
            <person name="Ivanova A.A."/>
            <person name="Beletsky A.V."/>
            <person name="Mardanov A.V."/>
            <person name="Sinninghe Damste J.S."/>
            <person name="Dedysh S.N."/>
        </authorList>
    </citation>
    <scope>NUCLEOTIDE SEQUENCE [LARGE SCALE GENOMIC DNA]</scope>
    <source>
        <strain evidence="5 6">SBC82</strain>
    </source>
</reference>
<name>A0A2Z5G0E2_9BACT</name>
<dbReference type="PANTHER" id="PTHR46796:SF6">
    <property type="entry name" value="ARAC SUBFAMILY"/>
    <property type="match status" value="1"/>
</dbReference>
<dbReference type="PANTHER" id="PTHR46796">
    <property type="entry name" value="HTH-TYPE TRANSCRIPTIONAL ACTIVATOR RHAS-RELATED"/>
    <property type="match status" value="1"/>
</dbReference>
<evidence type="ECO:0000256" key="3">
    <source>
        <dbReference type="ARBA" id="ARBA00023163"/>
    </source>
</evidence>
<dbReference type="EMBL" id="CP030840">
    <property type="protein sequence ID" value="AXC12177.1"/>
    <property type="molecule type" value="Genomic_DNA"/>
</dbReference>
<evidence type="ECO:0000259" key="4">
    <source>
        <dbReference type="PROSITE" id="PS01124"/>
    </source>
</evidence>
<proteinExistence type="predicted"/>
<evidence type="ECO:0000313" key="6">
    <source>
        <dbReference type="Proteomes" id="UP000253606"/>
    </source>
</evidence>
<dbReference type="Pfam" id="PF12833">
    <property type="entry name" value="HTH_18"/>
    <property type="match status" value="1"/>
</dbReference>
<sequence length="220" mass="24130">MHGDIDVVPRHTPARWKLVGDADRSILLSLPYSLLQLASSPQSDPEIVSLNRFQVRDPVLESLATAAAREIEDGCPSGEAYLDGIGLSAASRLMACHRDEDNLSDPLHDALTGHRLKAVLAYIEDRLGADITLREIAGSVGVSSSHLTSLFRKTMGITVHQHVVKRRVERAKALLQESKLSIAEVALAVGFAHQSHMARQMGRILGLRPREVKKRERNAV</sequence>
<keyword evidence="1" id="KW-0805">Transcription regulation</keyword>
<dbReference type="KEGG" id="abas:ACPOL_2873"/>
<evidence type="ECO:0000313" key="5">
    <source>
        <dbReference type="EMBL" id="AXC12177.1"/>
    </source>
</evidence>